<protein>
    <submittedName>
        <fullName evidence="1">Uncharacterized protein</fullName>
    </submittedName>
</protein>
<proteinExistence type="predicted"/>
<evidence type="ECO:0000313" key="1">
    <source>
        <dbReference type="EMBL" id="JAH46409.1"/>
    </source>
</evidence>
<reference evidence="1" key="2">
    <citation type="journal article" date="2015" name="Fish Shellfish Immunol.">
        <title>Early steps in the European eel (Anguilla anguilla)-Vibrio vulnificus interaction in the gills: Role of the RtxA13 toxin.</title>
        <authorList>
            <person name="Callol A."/>
            <person name="Pajuelo D."/>
            <person name="Ebbesson L."/>
            <person name="Teles M."/>
            <person name="MacKenzie S."/>
            <person name="Amaro C."/>
        </authorList>
    </citation>
    <scope>NUCLEOTIDE SEQUENCE</scope>
</reference>
<sequence length="13" mass="1475">MKKVVLLVTQSTK</sequence>
<dbReference type="EMBL" id="GBXM01062168">
    <property type="protein sequence ID" value="JAH46409.1"/>
    <property type="molecule type" value="Transcribed_RNA"/>
</dbReference>
<accession>A0A0E9SYI7</accession>
<name>A0A0E9SYI7_ANGAN</name>
<organism evidence="1">
    <name type="scientific">Anguilla anguilla</name>
    <name type="common">European freshwater eel</name>
    <name type="synonym">Muraena anguilla</name>
    <dbReference type="NCBI Taxonomy" id="7936"/>
    <lineage>
        <taxon>Eukaryota</taxon>
        <taxon>Metazoa</taxon>
        <taxon>Chordata</taxon>
        <taxon>Craniata</taxon>
        <taxon>Vertebrata</taxon>
        <taxon>Euteleostomi</taxon>
        <taxon>Actinopterygii</taxon>
        <taxon>Neopterygii</taxon>
        <taxon>Teleostei</taxon>
        <taxon>Anguilliformes</taxon>
        <taxon>Anguillidae</taxon>
        <taxon>Anguilla</taxon>
    </lineage>
</organism>
<reference evidence="1" key="1">
    <citation type="submission" date="2014-11" db="EMBL/GenBank/DDBJ databases">
        <authorList>
            <person name="Amaro Gonzalez C."/>
        </authorList>
    </citation>
    <scope>NUCLEOTIDE SEQUENCE</scope>
</reference>